<protein>
    <recommendedName>
        <fullName evidence="2">dTMP kinase</fullName>
        <ecNumber evidence="2">2.7.4.9</ecNumber>
    </recommendedName>
</protein>
<dbReference type="CDD" id="cd01672">
    <property type="entry name" value="TMPK"/>
    <property type="match status" value="1"/>
</dbReference>
<organism evidence="10">
    <name type="scientific">marine sediment metagenome</name>
    <dbReference type="NCBI Taxonomy" id="412755"/>
    <lineage>
        <taxon>unclassified sequences</taxon>
        <taxon>metagenomes</taxon>
        <taxon>ecological metagenomes</taxon>
    </lineage>
</organism>
<dbReference type="GO" id="GO:0006227">
    <property type="term" value="P:dUDP biosynthetic process"/>
    <property type="evidence" value="ECO:0007669"/>
    <property type="project" value="TreeGrafter"/>
</dbReference>
<feature type="non-terminal residue" evidence="10">
    <location>
        <position position="1"/>
    </location>
</feature>
<dbReference type="EMBL" id="BARW01014663">
    <property type="protein sequence ID" value="GAI78473.1"/>
    <property type="molecule type" value="Genomic_DNA"/>
</dbReference>
<comment type="similarity">
    <text evidence="1">Belongs to the thymidylate kinase family.</text>
</comment>
<evidence type="ECO:0000256" key="4">
    <source>
        <dbReference type="ARBA" id="ARBA00022727"/>
    </source>
</evidence>
<dbReference type="EC" id="2.7.4.9" evidence="2"/>
<dbReference type="InterPro" id="IPR018094">
    <property type="entry name" value="Thymidylate_kinase"/>
</dbReference>
<dbReference type="PANTHER" id="PTHR10344:SF4">
    <property type="entry name" value="UMP-CMP KINASE 2, MITOCHONDRIAL"/>
    <property type="match status" value="1"/>
</dbReference>
<keyword evidence="3" id="KW-0808">Transferase</keyword>
<dbReference type="InterPro" id="IPR039430">
    <property type="entry name" value="Thymidylate_kin-like_dom"/>
</dbReference>
<accession>X1RD44</accession>
<dbReference type="InterPro" id="IPR027417">
    <property type="entry name" value="P-loop_NTPase"/>
</dbReference>
<gene>
    <name evidence="10" type="ORF">S12H4_25932</name>
</gene>
<dbReference type="GO" id="GO:0005524">
    <property type="term" value="F:ATP binding"/>
    <property type="evidence" value="ECO:0007669"/>
    <property type="project" value="UniProtKB-KW"/>
</dbReference>
<proteinExistence type="inferred from homology"/>
<dbReference type="GO" id="GO:0006235">
    <property type="term" value="P:dTTP biosynthetic process"/>
    <property type="evidence" value="ECO:0007669"/>
    <property type="project" value="TreeGrafter"/>
</dbReference>
<keyword evidence="6" id="KW-0418">Kinase</keyword>
<feature type="domain" description="Thymidylate kinase-like" evidence="9">
    <location>
        <begin position="8"/>
        <end position="194"/>
    </location>
</feature>
<name>X1RD44_9ZZZZ</name>
<dbReference type="Gene3D" id="3.40.50.300">
    <property type="entry name" value="P-loop containing nucleotide triphosphate hydrolases"/>
    <property type="match status" value="1"/>
</dbReference>
<dbReference type="PANTHER" id="PTHR10344">
    <property type="entry name" value="THYMIDYLATE KINASE"/>
    <property type="match status" value="1"/>
</dbReference>
<comment type="catalytic activity">
    <reaction evidence="8">
        <text>dTMP + ATP = dTDP + ADP</text>
        <dbReference type="Rhea" id="RHEA:13517"/>
        <dbReference type="ChEBI" id="CHEBI:30616"/>
        <dbReference type="ChEBI" id="CHEBI:58369"/>
        <dbReference type="ChEBI" id="CHEBI:63528"/>
        <dbReference type="ChEBI" id="CHEBI:456216"/>
        <dbReference type="EC" id="2.7.4.9"/>
    </reaction>
</comment>
<keyword evidence="4" id="KW-0545">Nucleotide biosynthesis</keyword>
<keyword evidence="5" id="KW-0547">Nucleotide-binding</keyword>
<evidence type="ECO:0000256" key="6">
    <source>
        <dbReference type="ARBA" id="ARBA00022777"/>
    </source>
</evidence>
<dbReference type="GO" id="GO:0005829">
    <property type="term" value="C:cytosol"/>
    <property type="evidence" value="ECO:0007669"/>
    <property type="project" value="TreeGrafter"/>
</dbReference>
<evidence type="ECO:0000256" key="5">
    <source>
        <dbReference type="ARBA" id="ARBA00022741"/>
    </source>
</evidence>
<dbReference type="SUPFAM" id="SSF52540">
    <property type="entry name" value="P-loop containing nucleoside triphosphate hydrolases"/>
    <property type="match status" value="1"/>
</dbReference>
<evidence type="ECO:0000256" key="3">
    <source>
        <dbReference type="ARBA" id="ARBA00022679"/>
    </source>
</evidence>
<dbReference type="AlphaFoldDB" id="X1RD44"/>
<evidence type="ECO:0000256" key="8">
    <source>
        <dbReference type="ARBA" id="ARBA00048743"/>
    </source>
</evidence>
<sequence length="212" mass="23600">EQGRLITLEGVEGVGKTSALREIAAFLEQHAVDFIVTREPGGTPMAEAIRNTLLAAQEEKVDPYTELLLMFAARRQHIQTVIAPALAQGQWVVSDRFTDASFAYQGGGRGIELSHIQTLADWVQGDVKPHLTLLLDAPIAVAMRRLRHRQHDRIEQAPLAFFERVRQTYLELARAQAERFVVIDASKDLPEVQKALHQALRTRLPLGATDAP</sequence>
<dbReference type="FunFam" id="3.40.50.300:FF:000225">
    <property type="entry name" value="Thymidylate kinase"/>
    <property type="match status" value="1"/>
</dbReference>
<dbReference type="GO" id="GO:0004798">
    <property type="term" value="F:dTMP kinase activity"/>
    <property type="evidence" value="ECO:0007669"/>
    <property type="project" value="UniProtKB-EC"/>
</dbReference>
<evidence type="ECO:0000256" key="7">
    <source>
        <dbReference type="ARBA" id="ARBA00022840"/>
    </source>
</evidence>
<evidence type="ECO:0000313" key="10">
    <source>
        <dbReference type="EMBL" id="GAI78473.1"/>
    </source>
</evidence>
<evidence type="ECO:0000256" key="1">
    <source>
        <dbReference type="ARBA" id="ARBA00009776"/>
    </source>
</evidence>
<reference evidence="10" key="1">
    <citation type="journal article" date="2014" name="Front. Microbiol.">
        <title>High frequency of phylogenetically diverse reductive dehalogenase-homologous genes in deep subseafloor sedimentary metagenomes.</title>
        <authorList>
            <person name="Kawai M."/>
            <person name="Futagami T."/>
            <person name="Toyoda A."/>
            <person name="Takaki Y."/>
            <person name="Nishi S."/>
            <person name="Hori S."/>
            <person name="Arai W."/>
            <person name="Tsubouchi T."/>
            <person name="Morono Y."/>
            <person name="Uchiyama I."/>
            <person name="Ito T."/>
            <person name="Fujiyama A."/>
            <person name="Inagaki F."/>
            <person name="Takami H."/>
        </authorList>
    </citation>
    <scope>NUCLEOTIDE SEQUENCE</scope>
    <source>
        <strain evidence="10">Expedition CK06-06</strain>
    </source>
</reference>
<keyword evidence="7" id="KW-0067">ATP-binding</keyword>
<comment type="caution">
    <text evidence="10">The sequence shown here is derived from an EMBL/GenBank/DDBJ whole genome shotgun (WGS) entry which is preliminary data.</text>
</comment>
<dbReference type="Pfam" id="PF02223">
    <property type="entry name" value="Thymidylate_kin"/>
    <property type="match status" value="1"/>
</dbReference>
<dbReference type="GO" id="GO:0006233">
    <property type="term" value="P:dTDP biosynthetic process"/>
    <property type="evidence" value="ECO:0007669"/>
    <property type="project" value="InterPro"/>
</dbReference>
<dbReference type="HAMAP" id="MF_00165">
    <property type="entry name" value="Thymidylate_kinase"/>
    <property type="match status" value="1"/>
</dbReference>
<dbReference type="NCBIfam" id="TIGR00041">
    <property type="entry name" value="DTMP_kinase"/>
    <property type="match status" value="1"/>
</dbReference>
<evidence type="ECO:0000259" key="9">
    <source>
        <dbReference type="Pfam" id="PF02223"/>
    </source>
</evidence>
<evidence type="ECO:0000256" key="2">
    <source>
        <dbReference type="ARBA" id="ARBA00012980"/>
    </source>
</evidence>